<comment type="caution">
    <text evidence="20">The sequence shown here is derived from an EMBL/GenBank/DDBJ whole genome shotgun (WGS) entry which is preliminary data.</text>
</comment>
<evidence type="ECO:0000256" key="2">
    <source>
        <dbReference type="ARBA" id="ARBA00001947"/>
    </source>
</evidence>
<dbReference type="EMBL" id="ACJM01000008">
    <property type="protein sequence ID" value="EEG77297.1"/>
    <property type="molecule type" value="Genomic_DNA"/>
</dbReference>
<dbReference type="GO" id="GO:0043138">
    <property type="term" value="F:3'-5' DNA helicase activity"/>
    <property type="evidence" value="ECO:0007669"/>
    <property type="project" value="UniProtKB-EC"/>
</dbReference>
<feature type="domain" description="Helicase ATP-binding" evidence="18">
    <location>
        <begin position="27"/>
        <end position="196"/>
    </location>
</feature>
<dbReference type="eggNOG" id="COG0514">
    <property type="taxonomic scope" value="Bacteria"/>
</dbReference>
<evidence type="ECO:0000256" key="10">
    <source>
        <dbReference type="ARBA" id="ARBA00022840"/>
    </source>
</evidence>
<dbReference type="PANTHER" id="PTHR13710">
    <property type="entry name" value="DNA HELICASE RECQ FAMILY MEMBER"/>
    <property type="match status" value="1"/>
</dbReference>
<keyword evidence="10" id="KW-0067">ATP-binding</keyword>
<feature type="domain" description="HRDC" evidence="17">
    <location>
        <begin position="514"/>
        <end position="591"/>
    </location>
</feature>
<protein>
    <recommendedName>
        <fullName evidence="16">DNA helicase RecQ</fullName>
        <ecNumber evidence="16">5.6.2.4</ecNumber>
    </recommendedName>
</protein>
<dbReference type="InterPro" id="IPR011545">
    <property type="entry name" value="DEAD/DEAH_box_helicase_dom"/>
</dbReference>
<evidence type="ECO:0000256" key="8">
    <source>
        <dbReference type="ARBA" id="ARBA00022806"/>
    </source>
</evidence>
<dbReference type="InterPro" id="IPR027417">
    <property type="entry name" value="P-loop_NTPase"/>
</dbReference>
<dbReference type="NCBIfam" id="TIGR00614">
    <property type="entry name" value="recQ_fam"/>
    <property type="match status" value="1"/>
</dbReference>
<dbReference type="Gene3D" id="3.40.50.300">
    <property type="entry name" value="P-loop containing nucleotide triphosphate hydrolases"/>
    <property type="match status" value="2"/>
</dbReference>
<keyword evidence="11" id="KW-0238">DNA-binding</keyword>
<dbReference type="InterPro" id="IPR002121">
    <property type="entry name" value="HRDC_dom"/>
</dbReference>
<dbReference type="InterPro" id="IPR006293">
    <property type="entry name" value="DNA_helicase_ATP-dep_RecQ_bac"/>
</dbReference>
<evidence type="ECO:0000256" key="4">
    <source>
        <dbReference type="ARBA" id="ARBA00022723"/>
    </source>
</evidence>
<dbReference type="GO" id="GO:0005524">
    <property type="term" value="F:ATP binding"/>
    <property type="evidence" value="ECO:0007669"/>
    <property type="project" value="UniProtKB-KW"/>
</dbReference>
<evidence type="ECO:0000259" key="17">
    <source>
        <dbReference type="PROSITE" id="PS50967"/>
    </source>
</evidence>
<dbReference type="Gene3D" id="1.10.150.80">
    <property type="entry name" value="HRDC domain"/>
    <property type="match status" value="1"/>
</dbReference>
<evidence type="ECO:0000259" key="18">
    <source>
        <dbReference type="PROSITE" id="PS51192"/>
    </source>
</evidence>
<keyword evidence="21" id="KW-1185">Reference proteome</keyword>
<comment type="similarity">
    <text evidence="3">Belongs to the helicase family. RecQ subfamily.</text>
</comment>
<dbReference type="NCBIfam" id="TIGR01389">
    <property type="entry name" value="recQ"/>
    <property type="match status" value="1"/>
</dbReference>
<evidence type="ECO:0000259" key="19">
    <source>
        <dbReference type="PROSITE" id="PS51194"/>
    </source>
</evidence>
<dbReference type="PROSITE" id="PS51194">
    <property type="entry name" value="HELICASE_CTER"/>
    <property type="match status" value="1"/>
</dbReference>
<evidence type="ECO:0000313" key="21">
    <source>
        <dbReference type="Proteomes" id="UP000006443"/>
    </source>
</evidence>
<keyword evidence="8 20" id="KW-0347">Helicase</keyword>
<keyword evidence="6" id="KW-0227">DNA damage</keyword>
<evidence type="ECO:0000256" key="1">
    <source>
        <dbReference type="ARBA" id="ARBA00001946"/>
    </source>
</evidence>
<dbReference type="InterPro" id="IPR036388">
    <property type="entry name" value="WH-like_DNA-bd_sf"/>
</dbReference>
<dbReference type="InterPro" id="IPR044876">
    <property type="entry name" value="HRDC_dom_sf"/>
</dbReference>
<keyword evidence="14" id="KW-0413">Isomerase</keyword>
<dbReference type="InterPro" id="IPR018982">
    <property type="entry name" value="RQC_domain"/>
</dbReference>
<evidence type="ECO:0000313" key="20">
    <source>
        <dbReference type="EMBL" id="EEG77297.1"/>
    </source>
</evidence>
<evidence type="ECO:0000256" key="5">
    <source>
        <dbReference type="ARBA" id="ARBA00022741"/>
    </source>
</evidence>
<dbReference type="InterPro" id="IPR004589">
    <property type="entry name" value="DNA_helicase_ATP-dep_RecQ"/>
</dbReference>
<dbReference type="GO" id="GO:0009432">
    <property type="term" value="P:SOS response"/>
    <property type="evidence" value="ECO:0007669"/>
    <property type="project" value="UniProtKB-UniRule"/>
</dbReference>
<dbReference type="STRING" id="555088.DealDRAFT_1754"/>
<accession>C0GGZ5</accession>
<dbReference type="OrthoDB" id="9763310at2"/>
<keyword evidence="9" id="KW-0862">Zinc</keyword>
<evidence type="ECO:0000256" key="6">
    <source>
        <dbReference type="ARBA" id="ARBA00022763"/>
    </source>
</evidence>
<dbReference type="Pfam" id="PF16124">
    <property type="entry name" value="RecQ_Zn_bind"/>
    <property type="match status" value="1"/>
</dbReference>
<reference evidence="20 21" key="1">
    <citation type="submission" date="2009-02" db="EMBL/GenBank/DDBJ databases">
        <title>Sequencing of the draft genome and assembly of Dethiobacter alkaliphilus AHT 1.</title>
        <authorList>
            <consortium name="US DOE Joint Genome Institute (JGI-PGF)"/>
            <person name="Lucas S."/>
            <person name="Copeland A."/>
            <person name="Lapidus A."/>
            <person name="Glavina del Rio T."/>
            <person name="Dalin E."/>
            <person name="Tice H."/>
            <person name="Bruce D."/>
            <person name="Goodwin L."/>
            <person name="Pitluck S."/>
            <person name="Larimer F."/>
            <person name="Land M.L."/>
            <person name="Hauser L."/>
            <person name="Muyzer G."/>
        </authorList>
    </citation>
    <scope>NUCLEOTIDE SEQUENCE [LARGE SCALE GENOMIC DNA]</scope>
    <source>
        <strain evidence="20 21">AHT 1</strain>
    </source>
</reference>
<keyword evidence="4" id="KW-0479">Metal-binding</keyword>
<evidence type="ECO:0000256" key="15">
    <source>
        <dbReference type="ARBA" id="ARBA00034617"/>
    </source>
</evidence>
<dbReference type="GO" id="GO:0005737">
    <property type="term" value="C:cytoplasm"/>
    <property type="evidence" value="ECO:0007669"/>
    <property type="project" value="TreeGrafter"/>
</dbReference>
<dbReference type="InterPro" id="IPR032284">
    <property type="entry name" value="RecQ_Zn-bd"/>
</dbReference>
<dbReference type="GO" id="GO:0006281">
    <property type="term" value="P:DNA repair"/>
    <property type="evidence" value="ECO:0007669"/>
    <property type="project" value="UniProtKB-KW"/>
</dbReference>
<dbReference type="GO" id="GO:0030894">
    <property type="term" value="C:replisome"/>
    <property type="evidence" value="ECO:0007669"/>
    <property type="project" value="TreeGrafter"/>
</dbReference>
<evidence type="ECO:0000256" key="12">
    <source>
        <dbReference type="ARBA" id="ARBA00023172"/>
    </source>
</evidence>
<dbReference type="SUPFAM" id="SSF47819">
    <property type="entry name" value="HRDC-like"/>
    <property type="match status" value="1"/>
</dbReference>
<dbReference type="Pfam" id="PF00271">
    <property type="entry name" value="Helicase_C"/>
    <property type="match status" value="1"/>
</dbReference>
<dbReference type="Proteomes" id="UP000006443">
    <property type="component" value="Unassembled WGS sequence"/>
</dbReference>
<evidence type="ECO:0000256" key="9">
    <source>
        <dbReference type="ARBA" id="ARBA00022833"/>
    </source>
</evidence>
<evidence type="ECO:0000256" key="13">
    <source>
        <dbReference type="ARBA" id="ARBA00023204"/>
    </source>
</evidence>
<dbReference type="PROSITE" id="PS51192">
    <property type="entry name" value="HELICASE_ATP_BIND_1"/>
    <property type="match status" value="1"/>
</dbReference>
<dbReference type="InterPro" id="IPR001650">
    <property type="entry name" value="Helicase_C-like"/>
</dbReference>
<dbReference type="SMART" id="SM00341">
    <property type="entry name" value="HRDC"/>
    <property type="match status" value="1"/>
</dbReference>
<dbReference type="GO" id="GO:0016787">
    <property type="term" value="F:hydrolase activity"/>
    <property type="evidence" value="ECO:0007669"/>
    <property type="project" value="UniProtKB-KW"/>
</dbReference>
<keyword evidence="5" id="KW-0547">Nucleotide-binding</keyword>
<dbReference type="PANTHER" id="PTHR13710:SF105">
    <property type="entry name" value="ATP-DEPENDENT DNA HELICASE Q1"/>
    <property type="match status" value="1"/>
</dbReference>
<dbReference type="InterPro" id="IPR036390">
    <property type="entry name" value="WH_DNA-bd_sf"/>
</dbReference>
<comment type="catalytic activity">
    <reaction evidence="15">
        <text>Couples ATP hydrolysis with the unwinding of duplex DNA by translocating in the 3'-5' direction.</text>
        <dbReference type="EC" id="5.6.2.4"/>
    </reaction>
</comment>
<dbReference type="Pfam" id="PF00270">
    <property type="entry name" value="DEAD"/>
    <property type="match status" value="1"/>
</dbReference>
<proteinExistence type="inferred from homology"/>
<dbReference type="GO" id="GO:0003677">
    <property type="term" value="F:DNA binding"/>
    <property type="evidence" value="ECO:0007669"/>
    <property type="project" value="UniProtKB-KW"/>
</dbReference>
<evidence type="ECO:0000256" key="7">
    <source>
        <dbReference type="ARBA" id="ARBA00022801"/>
    </source>
</evidence>
<comment type="cofactor">
    <cofactor evidence="2">
        <name>Zn(2+)</name>
        <dbReference type="ChEBI" id="CHEBI:29105"/>
    </cofactor>
</comment>
<dbReference type="Pfam" id="PF09382">
    <property type="entry name" value="RQC"/>
    <property type="match status" value="1"/>
</dbReference>
<dbReference type="CDD" id="cd17920">
    <property type="entry name" value="DEXHc_RecQ"/>
    <property type="match status" value="1"/>
</dbReference>
<keyword evidence="13" id="KW-0234">DNA repair</keyword>
<evidence type="ECO:0000256" key="16">
    <source>
        <dbReference type="NCBIfam" id="TIGR01389"/>
    </source>
</evidence>
<dbReference type="GO" id="GO:0006260">
    <property type="term" value="P:DNA replication"/>
    <property type="evidence" value="ECO:0007669"/>
    <property type="project" value="InterPro"/>
</dbReference>
<dbReference type="EC" id="5.6.2.4" evidence="16"/>
<evidence type="ECO:0000256" key="11">
    <source>
        <dbReference type="ARBA" id="ARBA00023125"/>
    </source>
</evidence>
<dbReference type="InterPro" id="IPR014001">
    <property type="entry name" value="Helicase_ATP-bd"/>
</dbReference>
<dbReference type="GO" id="GO:0009378">
    <property type="term" value="F:four-way junction helicase activity"/>
    <property type="evidence" value="ECO:0007669"/>
    <property type="project" value="TreeGrafter"/>
</dbReference>
<dbReference type="FunFam" id="3.40.50.300:FF:000296">
    <property type="entry name" value="ATP-dependent DNA helicase RecQ"/>
    <property type="match status" value="1"/>
</dbReference>
<dbReference type="PROSITE" id="PS50967">
    <property type="entry name" value="HRDC"/>
    <property type="match status" value="1"/>
</dbReference>
<dbReference type="SMART" id="SM00490">
    <property type="entry name" value="HELICc"/>
    <property type="match status" value="1"/>
</dbReference>
<dbReference type="GO" id="GO:0043590">
    <property type="term" value="C:bacterial nucleoid"/>
    <property type="evidence" value="ECO:0007669"/>
    <property type="project" value="TreeGrafter"/>
</dbReference>
<dbReference type="Gene3D" id="1.10.10.10">
    <property type="entry name" value="Winged helix-like DNA-binding domain superfamily/Winged helix DNA-binding domain"/>
    <property type="match status" value="1"/>
</dbReference>
<sequence length="591" mass="66484">MVSDEARAVLEKVFGYPSFKDGQAQVVESLLSQRNTLAVMPTGAGKSICYQLPSLLFDGVTLVVSPLIALMKDQVDALGSLGVPATFINSSLKGSEVKQRMLDAAAGRYKLIYVAPERLEAEDFRQLVDKIHVSFIAVDEAHCVSQWGHDFRPSYRKIAPFVQSLPRHPLVGAFTATATPEIKQDIARLLSLQDANTFVTGFNRDNLYFSVLRGENKKEFILDYLAARPSQPGIIYAATRKEVDNLYEALQKNGVACGRYHAGMREAERAQSQEAFLRDDLLVMVATNAFGMGIDKSNVRFVVHYNMPKNMEAYYQEAGRAGRDGERGECILLFGPQDILLQKFLIEQSVYSPKRKSHEFAKLQVMADYCHTPQCLRTYILNYFGEADAPKECNNCVNCLDDREAVDITTQTQMVLSCVVRMKERYGTVMVAEVLKGSKNKKLKSFGLDRLSTYGLMSEMTLQEIKDLIGFLTAEGYLSLTEGKFPLLKLGSRAAAVLRQGETVRRKVQQKQEVKKDDNLFAQLRRLRKEIADRENIPPYVVFSDATLREMSERRPADSQSLLRINGVGEKKLEKYGAHFIDAIHTYLQEN</sequence>
<gene>
    <name evidence="20" type="ORF">DealDRAFT_1754</name>
</gene>
<dbReference type="SMART" id="SM00956">
    <property type="entry name" value="RQC"/>
    <property type="match status" value="1"/>
</dbReference>
<dbReference type="RefSeq" id="WP_008516682.1">
    <property type="nucleotide sequence ID" value="NZ_ACJM01000008.1"/>
</dbReference>
<comment type="cofactor">
    <cofactor evidence="1">
        <name>Mg(2+)</name>
        <dbReference type="ChEBI" id="CHEBI:18420"/>
    </cofactor>
</comment>
<evidence type="ECO:0000256" key="14">
    <source>
        <dbReference type="ARBA" id="ARBA00023235"/>
    </source>
</evidence>
<dbReference type="SUPFAM" id="SSF46785">
    <property type="entry name" value="Winged helix' DNA-binding domain"/>
    <property type="match status" value="1"/>
</dbReference>
<keyword evidence="7" id="KW-0378">Hydrolase</keyword>
<dbReference type="InterPro" id="IPR010997">
    <property type="entry name" value="HRDC-like_sf"/>
</dbReference>
<keyword evidence="12" id="KW-0233">DNA recombination</keyword>
<dbReference type="FunFam" id="1.10.150.80:FF:000002">
    <property type="entry name" value="ATP-dependent DNA helicase RecQ"/>
    <property type="match status" value="1"/>
</dbReference>
<dbReference type="SMART" id="SM00487">
    <property type="entry name" value="DEXDc"/>
    <property type="match status" value="1"/>
</dbReference>
<name>C0GGZ5_DETAL</name>
<dbReference type="GO" id="GO:0006310">
    <property type="term" value="P:DNA recombination"/>
    <property type="evidence" value="ECO:0007669"/>
    <property type="project" value="UniProtKB-UniRule"/>
</dbReference>
<evidence type="ECO:0000256" key="3">
    <source>
        <dbReference type="ARBA" id="ARBA00005446"/>
    </source>
</evidence>
<dbReference type="CDD" id="cd18794">
    <property type="entry name" value="SF2_C_RecQ"/>
    <property type="match status" value="1"/>
</dbReference>
<organism evidence="20 21">
    <name type="scientific">Dethiobacter alkaliphilus AHT 1</name>
    <dbReference type="NCBI Taxonomy" id="555088"/>
    <lineage>
        <taxon>Bacteria</taxon>
        <taxon>Bacillati</taxon>
        <taxon>Bacillota</taxon>
        <taxon>Dethiobacteria</taxon>
        <taxon>Dethiobacterales</taxon>
        <taxon>Dethiobacteraceae</taxon>
        <taxon>Dethiobacter</taxon>
    </lineage>
</organism>
<dbReference type="AlphaFoldDB" id="C0GGZ5"/>
<dbReference type="SUPFAM" id="SSF52540">
    <property type="entry name" value="P-loop containing nucleoside triphosphate hydrolases"/>
    <property type="match status" value="1"/>
</dbReference>
<dbReference type="GO" id="GO:0046872">
    <property type="term" value="F:metal ion binding"/>
    <property type="evidence" value="ECO:0007669"/>
    <property type="project" value="UniProtKB-KW"/>
</dbReference>
<feature type="domain" description="Helicase C-terminal" evidence="19">
    <location>
        <begin position="217"/>
        <end position="366"/>
    </location>
</feature>
<dbReference type="Pfam" id="PF00570">
    <property type="entry name" value="HRDC"/>
    <property type="match status" value="1"/>
</dbReference>